<sequence>MQMSITELQHLEKVNLKLFYGRCYANKFYLSKRFISRAMFQSEWCIFQQDSCAFRSAVHLKLHMFFVNLFR</sequence>
<dbReference type="AlphaFoldDB" id="A0A0V1KD67"/>
<evidence type="ECO:0000313" key="4">
    <source>
        <dbReference type="Proteomes" id="UP000054826"/>
    </source>
</evidence>
<dbReference type="EMBL" id="JYDV01000003">
    <property type="protein sequence ID" value="KRZ45140.1"/>
    <property type="molecule type" value="Genomic_DNA"/>
</dbReference>
<dbReference type="EMBL" id="JYDS01000017">
    <property type="protein sequence ID" value="KRZ32273.1"/>
    <property type="molecule type" value="Genomic_DNA"/>
</dbReference>
<name>A0A0V1KD67_TRIPS</name>
<accession>A0A0V1KD67</accession>
<protein>
    <submittedName>
        <fullName evidence="2">Uncharacterized protein</fullName>
    </submittedName>
</protein>
<dbReference type="Proteomes" id="UP000054826">
    <property type="component" value="Unassembled WGS sequence"/>
</dbReference>
<dbReference type="Proteomes" id="UP000054805">
    <property type="component" value="Unassembled WGS sequence"/>
</dbReference>
<evidence type="ECO:0000313" key="1">
    <source>
        <dbReference type="EMBL" id="KRZ32273.1"/>
    </source>
</evidence>
<proteinExistence type="predicted"/>
<keyword evidence="3" id="KW-1185">Reference proteome</keyword>
<gene>
    <name evidence="1" type="ORF">T4B_2859</name>
    <name evidence="2" type="ORF">T4C_8266</name>
</gene>
<comment type="caution">
    <text evidence="2">The sequence shown here is derived from an EMBL/GenBank/DDBJ whole genome shotgun (WGS) entry which is preliminary data.</text>
</comment>
<evidence type="ECO:0000313" key="3">
    <source>
        <dbReference type="Proteomes" id="UP000054805"/>
    </source>
</evidence>
<reference evidence="3 4" key="1">
    <citation type="submission" date="2015-01" db="EMBL/GenBank/DDBJ databases">
        <title>Evolution of Trichinella species and genotypes.</title>
        <authorList>
            <person name="Korhonen P.K."/>
            <person name="Edoardo P."/>
            <person name="Giuseppe L.R."/>
            <person name="Gasser R.B."/>
        </authorList>
    </citation>
    <scope>NUCLEOTIDE SEQUENCE [LARGE SCALE GENOMIC DNA]</scope>
    <source>
        <strain evidence="2">ISS176</strain>
        <strain evidence="1">ISS588</strain>
    </source>
</reference>
<organism evidence="2 4">
    <name type="scientific">Trichinella pseudospiralis</name>
    <name type="common">Parasitic roundworm</name>
    <dbReference type="NCBI Taxonomy" id="6337"/>
    <lineage>
        <taxon>Eukaryota</taxon>
        <taxon>Metazoa</taxon>
        <taxon>Ecdysozoa</taxon>
        <taxon>Nematoda</taxon>
        <taxon>Enoplea</taxon>
        <taxon>Dorylaimia</taxon>
        <taxon>Trichinellida</taxon>
        <taxon>Trichinellidae</taxon>
        <taxon>Trichinella</taxon>
    </lineage>
</organism>
<evidence type="ECO:0000313" key="2">
    <source>
        <dbReference type="EMBL" id="KRZ45140.1"/>
    </source>
</evidence>